<proteinExistence type="predicted"/>
<dbReference type="HOGENOM" id="CLU_2336617_0_0_1"/>
<reference evidence="1" key="3">
    <citation type="submission" date="2023-03" db="UniProtKB">
        <authorList>
            <consortium name="EnsemblPlants"/>
        </authorList>
    </citation>
    <scope>IDENTIFICATION</scope>
    <source>
        <strain evidence="1">cv. Chiifu-401-42</strain>
    </source>
</reference>
<dbReference type="Gramene" id="Bra019515.1">
    <property type="protein sequence ID" value="Bra019515.1-P"/>
    <property type="gene ID" value="Bra019515"/>
</dbReference>
<reference evidence="1 2" key="1">
    <citation type="journal article" date="2011" name="Nat. Genet.">
        <title>The genome of the mesopolyploid crop species Brassica rapa.</title>
        <authorList>
            <consortium name="Brassica rapa Genome Sequencing Project Consortium"/>
            <person name="Wang X."/>
            <person name="Wang H."/>
            <person name="Wang J."/>
            <person name="Sun R."/>
            <person name="Wu J."/>
            <person name="Liu S."/>
            <person name="Bai Y."/>
            <person name="Mun J.H."/>
            <person name="Bancroft I."/>
            <person name="Cheng F."/>
            <person name="Huang S."/>
            <person name="Li X."/>
            <person name="Hua W."/>
            <person name="Wang J."/>
            <person name="Wang X."/>
            <person name="Freeling M."/>
            <person name="Pires J.C."/>
            <person name="Paterson A.H."/>
            <person name="Chalhoub B."/>
            <person name="Wang B."/>
            <person name="Hayward A."/>
            <person name="Sharpe A.G."/>
            <person name="Park B.S."/>
            <person name="Weisshaar B."/>
            <person name="Liu B."/>
            <person name="Li B."/>
            <person name="Liu B."/>
            <person name="Tong C."/>
            <person name="Song C."/>
            <person name="Duran C."/>
            <person name="Peng C."/>
            <person name="Geng C."/>
            <person name="Koh C."/>
            <person name="Lin C."/>
            <person name="Edwards D."/>
            <person name="Mu D."/>
            <person name="Shen D."/>
            <person name="Soumpourou E."/>
            <person name="Li F."/>
            <person name="Fraser F."/>
            <person name="Conant G."/>
            <person name="Lassalle G."/>
            <person name="King G.J."/>
            <person name="Bonnema G."/>
            <person name="Tang H."/>
            <person name="Wang H."/>
            <person name="Belcram H."/>
            <person name="Zhou H."/>
            <person name="Hirakawa H."/>
            <person name="Abe H."/>
            <person name="Guo H."/>
            <person name="Wang H."/>
            <person name="Jin H."/>
            <person name="Parkin I.A."/>
            <person name="Batley J."/>
            <person name="Kim J.S."/>
            <person name="Just J."/>
            <person name="Li J."/>
            <person name="Xu J."/>
            <person name="Deng J."/>
            <person name="Kim J.A."/>
            <person name="Li J."/>
            <person name="Yu J."/>
            <person name="Meng J."/>
            <person name="Wang J."/>
            <person name="Min J."/>
            <person name="Poulain J."/>
            <person name="Wang J."/>
            <person name="Hatakeyama K."/>
            <person name="Wu K."/>
            <person name="Wang L."/>
            <person name="Fang L."/>
            <person name="Trick M."/>
            <person name="Links M.G."/>
            <person name="Zhao M."/>
            <person name="Jin M."/>
            <person name="Ramchiary N."/>
            <person name="Drou N."/>
            <person name="Berkman P.J."/>
            <person name="Cai Q."/>
            <person name="Huang Q."/>
            <person name="Li R."/>
            <person name="Tabata S."/>
            <person name="Cheng S."/>
            <person name="Zhang S."/>
            <person name="Zhang S."/>
            <person name="Huang S."/>
            <person name="Sato S."/>
            <person name="Sun S."/>
            <person name="Kwon S.J."/>
            <person name="Choi S.R."/>
            <person name="Lee T.H."/>
            <person name="Fan W."/>
            <person name="Zhao X."/>
            <person name="Tan X."/>
            <person name="Xu X."/>
            <person name="Wang Y."/>
            <person name="Qiu Y."/>
            <person name="Yin Y."/>
            <person name="Li Y."/>
            <person name="Du Y."/>
            <person name="Liao Y."/>
            <person name="Lim Y."/>
            <person name="Narusaka Y."/>
            <person name="Wang Y."/>
            <person name="Wang Z."/>
            <person name="Li Z."/>
            <person name="Wang Z."/>
            <person name="Xiong Z."/>
            <person name="Zhang Z."/>
        </authorList>
    </citation>
    <scope>NUCLEOTIDE SEQUENCE [LARGE SCALE GENOMIC DNA]</scope>
    <source>
        <strain evidence="1 2">cv. Chiifu-401-42</strain>
    </source>
</reference>
<protein>
    <submittedName>
        <fullName evidence="1">Uncharacterized protein</fullName>
    </submittedName>
</protein>
<evidence type="ECO:0000313" key="2">
    <source>
        <dbReference type="Proteomes" id="UP000011750"/>
    </source>
</evidence>
<keyword evidence="2" id="KW-1185">Reference proteome</keyword>
<accession>M4DSM2</accession>
<evidence type="ECO:0000313" key="1">
    <source>
        <dbReference type="EnsemblPlants" id="Bra019515.1-P"/>
    </source>
</evidence>
<dbReference type="AlphaFoldDB" id="M4DSM2"/>
<dbReference type="Proteomes" id="UP000011750">
    <property type="component" value="Chromosome A06"/>
</dbReference>
<reference evidence="1 2" key="2">
    <citation type="journal article" date="2018" name="Hortic Res">
        <title>Improved Brassica rapa reference genome by single-molecule sequencing and chromosome conformation capture technologies.</title>
        <authorList>
            <person name="Zhang L."/>
            <person name="Cai X."/>
            <person name="Wu J."/>
            <person name="Liu M."/>
            <person name="Grob S."/>
            <person name="Cheng F."/>
            <person name="Liang J."/>
            <person name="Cai C."/>
            <person name="Liu Z."/>
            <person name="Liu B."/>
            <person name="Wang F."/>
            <person name="Li S."/>
            <person name="Liu F."/>
            <person name="Li X."/>
            <person name="Cheng L."/>
            <person name="Yang W."/>
            <person name="Li M.H."/>
            <person name="Grossniklaus U."/>
            <person name="Zheng H."/>
            <person name="Wang X."/>
        </authorList>
    </citation>
    <scope>NUCLEOTIDE SEQUENCE [LARGE SCALE GENOMIC DNA]</scope>
    <source>
        <strain evidence="1 2">cv. Chiifu-401-42</strain>
    </source>
</reference>
<organism evidence="1 2">
    <name type="scientific">Brassica campestris</name>
    <name type="common">Field mustard</name>
    <dbReference type="NCBI Taxonomy" id="3711"/>
    <lineage>
        <taxon>Eukaryota</taxon>
        <taxon>Viridiplantae</taxon>
        <taxon>Streptophyta</taxon>
        <taxon>Embryophyta</taxon>
        <taxon>Tracheophyta</taxon>
        <taxon>Spermatophyta</taxon>
        <taxon>Magnoliopsida</taxon>
        <taxon>eudicotyledons</taxon>
        <taxon>Gunneridae</taxon>
        <taxon>Pentapetalae</taxon>
        <taxon>rosids</taxon>
        <taxon>malvids</taxon>
        <taxon>Brassicales</taxon>
        <taxon>Brassicaceae</taxon>
        <taxon>Brassiceae</taxon>
        <taxon>Brassica</taxon>
    </lineage>
</organism>
<name>M4DSM2_BRACM</name>
<sequence length="98" mass="10813">MSPEIFEALSARGIQKLFPIQLCLSQKYKAVLGRELERLLLLRFMSLTESKRSTLNTVTSIVQVRAGTMEARENAAMTLFTLTVAGVNKIINGSVILA</sequence>
<dbReference type="InParanoid" id="M4DSM2"/>
<dbReference type="EnsemblPlants" id="Bra019515.1">
    <property type="protein sequence ID" value="Bra019515.1-P"/>
    <property type="gene ID" value="Bra019515"/>
</dbReference>